<evidence type="ECO:0000256" key="2">
    <source>
        <dbReference type="SAM" id="MobiDB-lite"/>
    </source>
</evidence>
<dbReference type="Proteomes" id="UP000265882">
    <property type="component" value="Unassembled WGS sequence"/>
</dbReference>
<feature type="chain" id="PRO_5017410461" evidence="3">
    <location>
        <begin position="26"/>
        <end position="169"/>
    </location>
</feature>
<dbReference type="EMBL" id="QZKU01000004">
    <property type="protein sequence ID" value="RJP26741.1"/>
    <property type="molecule type" value="Genomic_DNA"/>
</dbReference>
<organism evidence="4 5">
    <name type="scientific">Abyssobacteria bacterium (strain SURF_5)</name>
    <dbReference type="NCBI Taxonomy" id="2093360"/>
    <lineage>
        <taxon>Bacteria</taxon>
        <taxon>Pseudomonadati</taxon>
        <taxon>Candidatus Hydrogenedentota</taxon>
        <taxon>Candidatus Abyssobacteria</taxon>
    </lineage>
</organism>
<feature type="signal peptide" evidence="3">
    <location>
        <begin position="1"/>
        <end position="25"/>
    </location>
</feature>
<feature type="compositionally biased region" description="Acidic residues" evidence="2">
    <location>
        <begin position="158"/>
        <end position="169"/>
    </location>
</feature>
<dbReference type="InterPro" id="IPR012899">
    <property type="entry name" value="LTXXQ"/>
</dbReference>
<evidence type="ECO:0000256" key="3">
    <source>
        <dbReference type="SAM" id="SignalP"/>
    </source>
</evidence>
<accession>A0A3A4PFB6</accession>
<sequence>MRKALVSLVVLGLIVGIGADALAQAAKTKGRDPAVVFRPPSQKEMTAIDQRLQLTDEQRARMKKVNEQYRQQIDELVSRYKKAYQDLTAALQGSPDPARVKNEIQRVHKTHEAVVAKEAELWTALADSLSGEQAVEFWKMFGKDRLRTVKEKAPSVEAEPEAAEPEEEM</sequence>
<gene>
    <name evidence="4" type="ORF">C4520_00420</name>
</gene>
<keyword evidence="3" id="KW-0732">Signal</keyword>
<keyword evidence="1" id="KW-0175">Coiled coil</keyword>
<protein>
    <submittedName>
        <fullName evidence="4">Periplasmic heavy metal sensor</fullName>
    </submittedName>
</protein>
<feature type="coiled-coil region" evidence="1">
    <location>
        <begin position="52"/>
        <end position="86"/>
    </location>
</feature>
<comment type="caution">
    <text evidence="4">The sequence shown here is derived from an EMBL/GenBank/DDBJ whole genome shotgun (WGS) entry which is preliminary data.</text>
</comment>
<evidence type="ECO:0000256" key="1">
    <source>
        <dbReference type="SAM" id="Coils"/>
    </source>
</evidence>
<dbReference type="Gene3D" id="1.20.120.1490">
    <property type="match status" value="1"/>
</dbReference>
<dbReference type="GO" id="GO:0042597">
    <property type="term" value="C:periplasmic space"/>
    <property type="evidence" value="ECO:0007669"/>
    <property type="project" value="InterPro"/>
</dbReference>
<name>A0A3A4PFB6_ABYX5</name>
<feature type="region of interest" description="Disordered" evidence="2">
    <location>
        <begin position="150"/>
        <end position="169"/>
    </location>
</feature>
<reference evidence="4 5" key="1">
    <citation type="journal article" date="2017" name="ISME J.">
        <title>Energy and carbon metabolisms in a deep terrestrial subsurface fluid microbial community.</title>
        <authorList>
            <person name="Momper L."/>
            <person name="Jungbluth S.P."/>
            <person name="Lee M.D."/>
            <person name="Amend J.P."/>
        </authorList>
    </citation>
    <scope>NUCLEOTIDE SEQUENCE [LARGE SCALE GENOMIC DNA]</scope>
    <source>
        <strain evidence="4">SURF_5</strain>
    </source>
</reference>
<dbReference type="AlphaFoldDB" id="A0A3A4PFB6"/>
<dbReference type="Pfam" id="PF07813">
    <property type="entry name" value="LTXXQ"/>
    <property type="match status" value="1"/>
</dbReference>
<evidence type="ECO:0000313" key="4">
    <source>
        <dbReference type="EMBL" id="RJP26741.1"/>
    </source>
</evidence>
<proteinExistence type="predicted"/>
<evidence type="ECO:0000313" key="5">
    <source>
        <dbReference type="Proteomes" id="UP000265882"/>
    </source>
</evidence>